<dbReference type="CDD" id="cd00027">
    <property type="entry name" value="BRCT"/>
    <property type="match status" value="1"/>
</dbReference>
<feature type="region of interest" description="Disordered" evidence="1">
    <location>
        <begin position="195"/>
        <end position="311"/>
    </location>
</feature>
<dbReference type="AlphaFoldDB" id="A0A8H7S281"/>
<feature type="compositionally biased region" description="Basic and acidic residues" evidence="1">
    <location>
        <begin position="201"/>
        <end position="216"/>
    </location>
</feature>
<sequence length="430" mass="49250">MPPSQDITAESFKFKKSIQSTGKRKATSLAPLRKRQQLRRRTLSQQQQQQSNRSFTTTTLDLDSFEEEFNPNDISSSSERSHILKNLMVVIDRQLWEAQRLGQLVIAMGGETANDMNKRVTHVVHGPITKTAMKTSTNTTKNNQQPKPSRLVNQALASCARLVSPQWVVDCYEQKKRLAESYYPYDTDPSRVQQRLGYQQDQKKVEQVEQSDHDDNPFQVNPSDYLLISSDEEEQVKSDDNKQLVNQNERQRKQFTKQVNYSVGGDDDETTDDDELLQSNAQQPPPDDLSVQPNQVEEEGGYDEEGEDGQVLLRKREKRSAAISKILQAVQESKEKKQQQYHQRQLQLQQDEITITPLLESYGSDVGYLGSEEKMQVWYDEQSVNHIDPSLIPGPSTTSATTTTTTNNNRSRRTTAPVRRNMTTKPKRER</sequence>
<feature type="compositionally biased region" description="Basic residues" evidence="1">
    <location>
        <begin position="22"/>
        <end position="42"/>
    </location>
</feature>
<evidence type="ECO:0000256" key="1">
    <source>
        <dbReference type="SAM" id="MobiDB-lite"/>
    </source>
</evidence>
<dbReference type="OrthoDB" id="427711at2759"/>
<dbReference type="Gene3D" id="3.40.50.10190">
    <property type="entry name" value="BRCT domain"/>
    <property type="match status" value="1"/>
</dbReference>
<dbReference type="Proteomes" id="UP000646827">
    <property type="component" value="Unassembled WGS sequence"/>
</dbReference>
<feature type="compositionally biased region" description="Acidic residues" evidence="1">
    <location>
        <begin position="265"/>
        <end position="276"/>
    </location>
</feature>
<keyword evidence="4" id="KW-1185">Reference proteome</keyword>
<feature type="compositionally biased region" description="Low complexity" evidence="1">
    <location>
        <begin position="43"/>
        <end position="57"/>
    </location>
</feature>
<comment type="caution">
    <text evidence="3">The sequence shown here is derived from an EMBL/GenBank/DDBJ whole genome shotgun (WGS) entry which is preliminary data.</text>
</comment>
<dbReference type="SUPFAM" id="SSF52113">
    <property type="entry name" value="BRCT domain"/>
    <property type="match status" value="1"/>
</dbReference>
<accession>A0A8H7S281</accession>
<feature type="region of interest" description="Disordered" evidence="1">
    <location>
        <begin position="1"/>
        <end position="57"/>
    </location>
</feature>
<organism evidence="3 4">
    <name type="scientific">Circinella minor</name>
    <dbReference type="NCBI Taxonomy" id="1195481"/>
    <lineage>
        <taxon>Eukaryota</taxon>
        <taxon>Fungi</taxon>
        <taxon>Fungi incertae sedis</taxon>
        <taxon>Mucoromycota</taxon>
        <taxon>Mucoromycotina</taxon>
        <taxon>Mucoromycetes</taxon>
        <taxon>Mucorales</taxon>
        <taxon>Lichtheimiaceae</taxon>
        <taxon>Circinella</taxon>
    </lineage>
</organism>
<dbReference type="InterPro" id="IPR036420">
    <property type="entry name" value="BRCT_dom_sf"/>
</dbReference>
<protein>
    <recommendedName>
        <fullName evidence="2">BRCT domain-containing protein</fullName>
    </recommendedName>
</protein>
<evidence type="ECO:0000259" key="2">
    <source>
        <dbReference type="PROSITE" id="PS50172"/>
    </source>
</evidence>
<feature type="domain" description="BRCT" evidence="2">
    <location>
        <begin position="79"/>
        <end position="185"/>
    </location>
</feature>
<feature type="compositionally biased region" description="Acidic residues" evidence="1">
    <location>
        <begin position="296"/>
        <end position="308"/>
    </location>
</feature>
<evidence type="ECO:0000313" key="3">
    <source>
        <dbReference type="EMBL" id="KAG2221381.1"/>
    </source>
</evidence>
<gene>
    <name evidence="3" type="ORF">INT45_012427</name>
</gene>
<dbReference type="Pfam" id="PF00533">
    <property type="entry name" value="BRCT"/>
    <property type="match status" value="1"/>
</dbReference>
<dbReference type="InterPro" id="IPR001357">
    <property type="entry name" value="BRCT_dom"/>
</dbReference>
<dbReference type="EMBL" id="JAEPRB010000111">
    <property type="protein sequence ID" value="KAG2221381.1"/>
    <property type="molecule type" value="Genomic_DNA"/>
</dbReference>
<proteinExistence type="predicted"/>
<reference evidence="3 4" key="1">
    <citation type="submission" date="2020-12" db="EMBL/GenBank/DDBJ databases">
        <title>Metabolic potential, ecology and presence of endohyphal bacteria is reflected in genomic diversity of Mucoromycotina.</title>
        <authorList>
            <person name="Muszewska A."/>
            <person name="Okrasinska A."/>
            <person name="Steczkiewicz K."/>
            <person name="Drgas O."/>
            <person name="Orlowska M."/>
            <person name="Perlinska-Lenart U."/>
            <person name="Aleksandrzak-Piekarczyk T."/>
            <person name="Szatraj K."/>
            <person name="Zielenkiewicz U."/>
            <person name="Pilsyk S."/>
            <person name="Malc E."/>
            <person name="Mieczkowski P."/>
            <person name="Kruszewska J.S."/>
            <person name="Biernat P."/>
            <person name="Pawlowska J."/>
        </authorList>
    </citation>
    <scope>NUCLEOTIDE SEQUENCE [LARGE SCALE GENOMIC DNA]</scope>
    <source>
        <strain evidence="3 4">CBS 142.35</strain>
    </source>
</reference>
<name>A0A8H7S281_9FUNG</name>
<evidence type="ECO:0000313" key="4">
    <source>
        <dbReference type="Proteomes" id="UP000646827"/>
    </source>
</evidence>
<feature type="compositionally biased region" description="Low complexity" evidence="1">
    <location>
        <begin position="396"/>
        <end position="409"/>
    </location>
</feature>
<dbReference type="PROSITE" id="PS50172">
    <property type="entry name" value="BRCT"/>
    <property type="match status" value="1"/>
</dbReference>
<feature type="region of interest" description="Disordered" evidence="1">
    <location>
        <begin position="388"/>
        <end position="430"/>
    </location>
</feature>